<dbReference type="InterPro" id="IPR036291">
    <property type="entry name" value="NAD(P)-bd_dom_sf"/>
</dbReference>
<gene>
    <name evidence="3" type="ORF">H2204_012467</name>
</gene>
<sequence length="269" mass="28151">MQPRPHLPRSRRPVMKILVIGGTGRIGSKVVDRLHTAGHEVVVAAPSTGIDVLSGEGLAAAMAGTEVVVDLANSPSFEDAAVLSFFVTAGHNILAAAAQAGVRHHVALSVVGTDKLAASGYFRGKIAQERLIRDSGLAYTIIHSTQFFEFLPGIIQAAGDGQTLHLPTAAVQPIAAEDVADAVARIAQQTPANGVVEIAGPERESMAVLAQHFLQATGDVRNVVGDAQAHYFGAQLQQDTLVPVGQAWLGTIGFERWLQQSGLVQGQPA</sequence>
<name>A0AA39CT16_9EURO</name>
<accession>A0AA39CT16</accession>
<comment type="caution">
    <text evidence="3">The sequence shown here is derived from an EMBL/GenBank/DDBJ whole genome shotgun (WGS) entry which is preliminary data.</text>
</comment>
<protein>
    <recommendedName>
        <fullName evidence="2">NAD(P)-binding domain-containing protein</fullName>
    </recommendedName>
</protein>
<dbReference type="InterPro" id="IPR051164">
    <property type="entry name" value="NmrA-like_oxidored"/>
</dbReference>
<dbReference type="EMBL" id="JAPDRN010000128">
    <property type="protein sequence ID" value="KAJ9620042.1"/>
    <property type="molecule type" value="Genomic_DNA"/>
</dbReference>
<dbReference type="PANTHER" id="PTHR42748">
    <property type="entry name" value="NITROGEN METABOLITE REPRESSION PROTEIN NMRA FAMILY MEMBER"/>
    <property type="match status" value="1"/>
</dbReference>
<feature type="domain" description="NAD(P)-binding" evidence="2">
    <location>
        <begin position="21"/>
        <end position="189"/>
    </location>
</feature>
<dbReference type="Gene3D" id="3.40.50.720">
    <property type="entry name" value="NAD(P)-binding Rossmann-like Domain"/>
    <property type="match status" value="1"/>
</dbReference>
<dbReference type="AlphaFoldDB" id="A0AA39CT16"/>
<evidence type="ECO:0000259" key="2">
    <source>
        <dbReference type="Pfam" id="PF13460"/>
    </source>
</evidence>
<dbReference type="InterPro" id="IPR016040">
    <property type="entry name" value="NAD(P)-bd_dom"/>
</dbReference>
<dbReference type="PANTHER" id="PTHR42748:SF3">
    <property type="entry name" value="BLL4366 PROTEIN"/>
    <property type="match status" value="1"/>
</dbReference>
<reference evidence="3" key="1">
    <citation type="submission" date="2022-10" db="EMBL/GenBank/DDBJ databases">
        <title>Culturing micro-colonial fungi from biological soil crusts in the Mojave desert and describing Neophaeococcomyces mojavensis, and introducing the new genera and species Taxawa tesnikishii.</title>
        <authorList>
            <person name="Kurbessoian T."/>
            <person name="Stajich J.E."/>
        </authorList>
    </citation>
    <scope>NUCLEOTIDE SEQUENCE</scope>
    <source>
        <strain evidence="3">TK_35</strain>
    </source>
</reference>
<keyword evidence="1" id="KW-0521">NADP</keyword>
<dbReference type="Pfam" id="PF13460">
    <property type="entry name" value="NAD_binding_10"/>
    <property type="match status" value="1"/>
</dbReference>
<proteinExistence type="predicted"/>
<evidence type="ECO:0000313" key="3">
    <source>
        <dbReference type="EMBL" id="KAJ9620042.1"/>
    </source>
</evidence>
<organism evidence="3">
    <name type="scientific">Knufia peltigerae</name>
    <dbReference type="NCBI Taxonomy" id="1002370"/>
    <lineage>
        <taxon>Eukaryota</taxon>
        <taxon>Fungi</taxon>
        <taxon>Dikarya</taxon>
        <taxon>Ascomycota</taxon>
        <taxon>Pezizomycotina</taxon>
        <taxon>Eurotiomycetes</taxon>
        <taxon>Chaetothyriomycetidae</taxon>
        <taxon>Chaetothyriales</taxon>
        <taxon>Trichomeriaceae</taxon>
        <taxon>Knufia</taxon>
    </lineage>
</organism>
<dbReference type="SUPFAM" id="SSF51735">
    <property type="entry name" value="NAD(P)-binding Rossmann-fold domains"/>
    <property type="match status" value="1"/>
</dbReference>
<evidence type="ECO:0000256" key="1">
    <source>
        <dbReference type="ARBA" id="ARBA00022857"/>
    </source>
</evidence>